<sequence>MENIEYKFQIKPIGIKYNKLQEDNPDKNLNSKNFKATKNNENIFNTKDNASYTKVENKKKEYNLFKNARDIKINTNDQKVKSNIKNKTGSKLNGFKGIKEKKSKVNYLNKCDIKSEKIQSVNINNSENEKCNSIKYLNKNFTQNEKNSKMCTKLIKNDDNYLNELLKKENICIQSEKCDEYNKENKISILSSGSTLEESSEEDIQNLDLIEQYKKTKKKELETKRKKIILYKRSKLIKKSTYKNAQTQVFLDDFSKYYERVKPEIEKIVEEVLNKALKEIYEEQELKKIKYKIDYYENIRKEKLLSLKNFEKKSEDFYEETQEKIKNRIKLKKEVEIIMKKKIAHNKAQKNIHYIFQKNLDQYSLMDLLPNNFEKNINLIILPWISEFIYYLVNIKKEIAHYVITEMIEQSLISNSEIFEKFKRLNYI</sequence>
<dbReference type="KEGG" id="prel:PRELSG_1348000"/>
<dbReference type="OrthoDB" id="371591at2759"/>
<dbReference type="VEuPathDB" id="PlasmoDB:PRELSG_1348000"/>
<dbReference type="AlphaFoldDB" id="A0A1J1HI34"/>
<organism evidence="1 2">
    <name type="scientific">Plasmodium relictum</name>
    <dbReference type="NCBI Taxonomy" id="85471"/>
    <lineage>
        <taxon>Eukaryota</taxon>
        <taxon>Sar</taxon>
        <taxon>Alveolata</taxon>
        <taxon>Apicomplexa</taxon>
        <taxon>Aconoidasida</taxon>
        <taxon>Haemosporida</taxon>
        <taxon>Plasmodiidae</taxon>
        <taxon>Plasmodium</taxon>
        <taxon>Plasmodium (Haemamoeba)</taxon>
    </lineage>
</organism>
<gene>
    <name evidence="1" type="ORF">PRELSG_1348000</name>
</gene>
<keyword evidence="2" id="KW-1185">Reference proteome</keyword>
<name>A0A1J1HI34_PLARL</name>
<protein>
    <submittedName>
        <fullName evidence="1">Uncharacterized protein</fullName>
    </submittedName>
</protein>
<evidence type="ECO:0000313" key="2">
    <source>
        <dbReference type="Proteomes" id="UP000220158"/>
    </source>
</evidence>
<dbReference type="GeneID" id="39738414"/>
<dbReference type="EMBL" id="LN835308">
    <property type="protein sequence ID" value="CRH04106.1"/>
    <property type="molecule type" value="Genomic_DNA"/>
</dbReference>
<dbReference type="OMA" id="WISEFIY"/>
<proteinExistence type="predicted"/>
<accession>A0A1J1HI34</accession>
<dbReference type="Pfam" id="PF06098">
    <property type="entry name" value="Radial_spoke_3"/>
    <property type="match status" value="1"/>
</dbReference>
<dbReference type="InterPro" id="IPR009290">
    <property type="entry name" value="Radial_spoke_3"/>
</dbReference>
<dbReference type="Proteomes" id="UP000220158">
    <property type="component" value="Chromosome 13"/>
</dbReference>
<evidence type="ECO:0000313" key="1">
    <source>
        <dbReference type="EMBL" id="CRH04106.1"/>
    </source>
</evidence>
<reference evidence="1 2" key="1">
    <citation type="submission" date="2015-04" db="EMBL/GenBank/DDBJ databases">
        <authorList>
            <consortium name="Pathogen Informatics"/>
        </authorList>
    </citation>
    <scope>NUCLEOTIDE SEQUENCE [LARGE SCALE GENOMIC DNA]</scope>
    <source>
        <strain evidence="1 2">SGS1</strain>
    </source>
</reference>
<dbReference type="RefSeq" id="XP_028536112.1">
    <property type="nucleotide sequence ID" value="XM_028679025.1"/>
</dbReference>